<feature type="compositionally biased region" description="Low complexity" evidence="6">
    <location>
        <begin position="1"/>
        <end position="18"/>
    </location>
</feature>
<comment type="caution">
    <text evidence="8">The sequence shown here is derived from an EMBL/GenBank/DDBJ whole genome shotgun (WGS) entry which is preliminary data.</text>
</comment>
<dbReference type="Proteomes" id="UP000231586">
    <property type="component" value="Unassembled WGS sequence"/>
</dbReference>
<evidence type="ECO:0000313" key="8">
    <source>
        <dbReference type="EMBL" id="PJI94668.1"/>
    </source>
</evidence>
<dbReference type="PANTHER" id="PTHR43085">
    <property type="entry name" value="HEXOKINASE FAMILY MEMBER"/>
    <property type="match status" value="1"/>
</dbReference>
<feature type="domain" description="Carbohydrate kinase PfkB" evidence="7">
    <location>
        <begin position="27"/>
        <end position="324"/>
    </location>
</feature>
<dbReference type="GO" id="GO:0005524">
    <property type="term" value="F:ATP binding"/>
    <property type="evidence" value="ECO:0007669"/>
    <property type="project" value="UniProtKB-KW"/>
</dbReference>
<feature type="region of interest" description="Disordered" evidence="6">
    <location>
        <begin position="1"/>
        <end position="20"/>
    </location>
</feature>
<organism evidence="8 9">
    <name type="scientific">Luteimicrobium subarcticum</name>
    <dbReference type="NCBI Taxonomy" id="620910"/>
    <lineage>
        <taxon>Bacteria</taxon>
        <taxon>Bacillati</taxon>
        <taxon>Actinomycetota</taxon>
        <taxon>Actinomycetes</taxon>
        <taxon>Micrococcales</taxon>
        <taxon>Luteimicrobium</taxon>
    </lineage>
</organism>
<dbReference type="SUPFAM" id="SSF53613">
    <property type="entry name" value="Ribokinase-like"/>
    <property type="match status" value="1"/>
</dbReference>
<dbReference type="InterPro" id="IPR029056">
    <property type="entry name" value="Ribokinase-like"/>
</dbReference>
<dbReference type="PROSITE" id="PS00584">
    <property type="entry name" value="PFKB_KINASES_2"/>
    <property type="match status" value="1"/>
</dbReference>
<gene>
    <name evidence="8" type="ORF">CLV34_0513</name>
</gene>
<evidence type="ECO:0000256" key="2">
    <source>
        <dbReference type="ARBA" id="ARBA00022679"/>
    </source>
</evidence>
<sequence>MTGIIPATTPATADGTTDGEARTGSALVVGEALIDVVNRPDGTVDAHPGGSPANVALTLGRLGRPVRLLTSFGRDAYGEQVRAWLDESSVELVPGSDDAERTSTATATLDATGSASYEFDITWPAPEAPATPSSADGSTTAPLVVHTGSIATFLEPGAAGVLELVRAARATSTITFDPNMRPSLLPEPDVVRPVVEAFIAQSDVVKASDEDLAWLFPDVDPVEVAQTWLGLGTSLVVVTLGGDGAVAVTAAGTVRVDPVRVDVVDTVGAGDSFMGALVDGLWHADLLGAGRRGALAAIDDRTVEAVLGQCVRVAAITVSRAGANPPRRHEVAATEL</sequence>
<dbReference type="InterPro" id="IPR002173">
    <property type="entry name" value="Carboh/pur_kinase_PfkB_CS"/>
</dbReference>
<evidence type="ECO:0000256" key="6">
    <source>
        <dbReference type="SAM" id="MobiDB-lite"/>
    </source>
</evidence>
<dbReference type="PANTHER" id="PTHR43085:SF1">
    <property type="entry name" value="PSEUDOURIDINE KINASE-RELATED"/>
    <property type="match status" value="1"/>
</dbReference>
<evidence type="ECO:0000256" key="4">
    <source>
        <dbReference type="ARBA" id="ARBA00022777"/>
    </source>
</evidence>
<keyword evidence="9" id="KW-1185">Reference proteome</keyword>
<dbReference type="Pfam" id="PF00294">
    <property type="entry name" value="PfkB"/>
    <property type="match status" value="1"/>
</dbReference>
<keyword evidence="3" id="KW-0547">Nucleotide-binding</keyword>
<comment type="similarity">
    <text evidence="1">Belongs to the carbohydrate kinase PfkB family.</text>
</comment>
<keyword evidence="5" id="KW-0067">ATP-binding</keyword>
<dbReference type="EMBL" id="PGTZ01000006">
    <property type="protein sequence ID" value="PJI94668.1"/>
    <property type="molecule type" value="Genomic_DNA"/>
</dbReference>
<dbReference type="Gene3D" id="3.40.1190.20">
    <property type="match status" value="1"/>
</dbReference>
<accession>A0A2M8WUT3</accession>
<dbReference type="AlphaFoldDB" id="A0A2M8WUT3"/>
<dbReference type="InterPro" id="IPR050306">
    <property type="entry name" value="PfkB_Carbo_kinase"/>
</dbReference>
<keyword evidence="4 8" id="KW-0418">Kinase</keyword>
<dbReference type="PROSITE" id="PS00583">
    <property type="entry name" value="PFKB_KINASES_1"/>
    <property type="match status" value="1"/>
</dbReference>
<protein>
    <submittedName>
        <fullName evidence="8">Fructokinase</fullName>
    </submittedName>
</protein>
<reference evidence="8 9" key="1">
    <citation type="submission" date="2017-11" db="EMBL/GenBank/DDBJ databases">
        <title>Genomic Encyclopedia of Archaeal and Bacterial Type Strains, Phase II (KMG-II): From Individual Species to Whole Genera.</title>
        <authorList>
            <person name="Goeker M."/>
        </authorList>
    </citation>
    <scope>NUCLEOTIDE SEQUENCE [LARGE SCALE GENOMIC DNA]</scope>
    <source>
        <strain evidence="8 9">DSM 22413</strain>
    </source>
</reference>
<dbReference type="RefSeq" id="WP_342747192.1">
    <property type="nucleotide sequence ID" value="NZ_PGTZ01000006.1"/>
</dbReference>
<evidence type="ECO:0000313" key="9">
    <source>
        <dbReference type="Proteomes" id="UP000231586"/>
    </source>
</evidence>
<dbReference type="CDD" id="cd01167">
    <property type="entry name" value="bac_FRK"/>
    <property type="match status" value="1"/>
</dbReference>
<evidence type="ECO:0000259" key="7">
    <source>
        <dbReference type="Pfam" id="PF00294"/>
    </source>
</evidence>
<keyword evidence="2" id="KW-0808">Transferase</keyword>
<name>A0A2M8WUT3_9MICO</name>
<proteinExistence type="inferred from homology"/>
<evidence type="ECO:0000256" key="5">
    <source>
        <dbReference type="ARBA" id="ARBA00022840"/>
    </source>
</evidence>
<evidence type="ECO:0000256" key="3">
    <source>
        <dbReference type="ARBA" id="ARBA00022741"/>
    </source>
</evidence>
<dbReference type="InterPro" id="IPR011611">
    <property type="entry name" value="PfkB_dom"/>
</dbReference>
<dbReference type="GO" id="GO:0016301">
    <property type="term" value="F:kinase activity"/>
    <property type="evidence" value="ECO:0007669"/>
    <property type="project" value="UniProtKB-KW"/>
</dbReference>
<evidence type="ECO:0000256" key="1">
    <source>
        <dbReference type="ARBA" id="ARBA00010688"/>
    </source>
</evidence>